<organism evidence="2 3">
    <name type="scientific">Penicillium cf. viridicatum</name>
    <dbReference type="NCBI Taxonomy" id="2972119"/>
    <lineage>
        <taxon>Eukaryota</taxon>
        <taxon>Fungi</taxon>
        <taxon>Dikarya</taxon>
        <taxon>Ascomycota</taxon>
        <taxon>Pezizomycotina</taxon>
        <taxon>Eurotiomycetes</taxon>
        <taxon>Eurotiomycetidae</taxon>
        <taxon>Eurotiales</taxon>
        <taxon>Aspergillaceae</taxon>
        <taxon>Penicillium</taxon>
    </lineage>
</organism>
<evidence type="ECO:0000313" key="3">
    <source>
        <dbReference type="Proteomes" id="UP001150942"/>
    </source>
</evidence>
<feature type="region of interest" description="Disordered" evidence="1">
    <location>
        <begin position="69"/>
        <end position="101"/>
    </location>
</feature>
<sequence length="101" mass="11344">MGMVHRLRQREKKKNCTVYGMATDTQVFFFLKIDEKSKWSMVSAVAIAGKFNHVLGMLVYLLRKAREASPTHPKQSSAQSHTKEGSGGSLYATQDYEMGNT</sequence>
<comment type="caution">
    <text evidence="2">The sequence shown here is derived from an EMBL/GenBank/DDBJ whole genome shotgun (WGS) entry which is preliminary data.</text>
</comment>
<dbReference type="EMBL" id="JAPQKQ010000007">
    <property type="protein sequence ID" value="KAJ5187082.1"/>
    <property type="molecule type" value="Genomic_DNA"/>
</dbReference>
<protein>
    <submittedName>
        <fullName evidence="2">Uncharacterized protein</fullName>
    </submittedName>
</protein>
<gene>
    <name evidence="2" type="ORF">N7449_010076</name>
</gene>
<evidence type="ECO:0000256" key="1">
    <source>
        <dbReference type="SAM" id="MobiDB-lite"/>
    </source>
</evidence>
<keyword evidence="3" id="KW-1185">Reference proteome</keyword>
<accession>A0A9W9IZN1</accession>
<dbReference type="OrthoDB" id="2103397at2759"/>
<reference evidence="2" key="1">
    <citation type="submission" date="2022-11" db="EMBL/GenBank/DDBJ databases">
        <authorList>
            <person name="Petersen C."/>
        </authorList>
    </citation>
    <scope>NUCLEOTIDE SEQUENCE</scope>
    <source>
        <strain evidence="2">IBT 20477</strain>
    </source>
</reference>
<name>A0A9W9IZN1_9EURO</name>
<evidence type="ECO:0000313" key="2">
    <source>
        <dbReference type="EMBL" id="KAJ5187082.1"/>
    </source>
</evidence>
<proteinExistence type="predicted"/>
<dbReference type="Proteomes" id="UP001150942">
    <property type="component" value="Unassembled WGS sequence"/>
</dbReference>
<reference evidence="2" key="2">
    <citation type="journal article" date="2023" name="IMA Fungus">
        <title>Comparative genomic study of the Penicillium genus elucidates a diverse pangenome and 15 lateral gene transfer events.</title>
        <authorList>
            <person name="Petersen C."/>
            <person name="Sorensen T."/>
            <person name="Nielsen M.R."/>
            <person name="Sondergaard T.E."/>
            <person name="Sorensen J.L."/>
            <person name="Fitzpatrick D.A."/>
            <person name="Frisvad J.C."/>
            <person name="Nielsen K.L."/>
        </authorList>
    </citation>
    <scope>NUCLEOTIDE SEQUENCE</scope>
    <source>
        <strain evidence="2">IBT 20477</strain>
    </source>
</reference>
<dbReference type="AlphaFoldDB" id="A0A9W9IZN1"/>